<accession>A0A8S5UGF8</accession>
<reference evidence="1" key="1">
    <citation type="journal article" date="2021" name="Proc. Natl. Acad. Sci. U.S.A.">
        <title>A Catalog of Tens of Thousands of Viruses from Human Metagenomes Reveals Hidden Associations with Chronic Diseases.</title>
        <authorList>
            <person name="Tisza M.J."/>
            <person name="Buck C.B."/>
        </authorList>
    </citation>
    <scope>NUCLEOTIDE SEQUENCE</scope>
    <source>
        <strain evidence="1">Ctshb19</strain>
    </source>
</reference>
<evidence type="ECO:0000313" key="1">
    <source>
        <dbReference type="EMBL" id="DAF93507.1"/>
    </source>
</evidence>
<dbReference type="EMBL" id="BK016086">
    <property type="protein sequence ID" value="DAF93507.1"/>
    <property type="molecule type" value="Genomic_DNA"/>
</dbReference>
<sequence>MVLSRVQHMKILQEIYSRLLHKIVQRRQELNNLRFGGDGPAIVGCGVPPQLLNVAHAYKQITEANNQIRAFDAMIDELKNPPTPPEKMTEEDRFSACVGIAVAHKLDISEIVAGASQ</sequence>
<protein>
    <submittedName>
        <fullName evidence="1">Uncharacterized protein</fullName>
    </submittedName>
</protein>
<proteinExistence type="predicted"/>
<organism evidence="1">
    <name type="scientific">Myoviridae sp. ctshb19</name>
    <dbReference type="NCBI Taxonomy" id="2825194"/>
    <lineage>
        <taxon>Viruses</taxon>
        <taxon>Duplodnaviria</taxon>
        <taxon>Heunggongvirae</taxon>
        <taxon>Uroviricota</taxon>
        <taxon>Caudoviricetes</taxon>
    </lineage>
</organism>
<name>A0A8S5UGF8_9CAUD</name>